<dbReference type="EMBL" id="PXYT01000018">
    <property type="protein sequence ID" value="PSR28915.1"/>
    <property type="molecule type" value="Genomic_DNA"/>
</dbReference>
<dbReference type="InterPro" id="IPR050483">
    <property type="entry name" value="CoA-transferase_III_domain"/>
</dbReference>
<dbReference type="AlphaFoldDB" id="A0A2T2X347"/>
<evidence type="ECO:0000313" key="2">
    <source>
        <dbReference type="EMBL" id="PSR28915.1"/>
    </source>
</evidence>
<gene>
    <name evidence="2" type="ORF">C7B43_09540</name>
</gene>
<reference evidence="2 3" key="1">
    <citation type="journal article" date="2014" name="BMC Genomics">
        <title>Comparison of environmental and isolate Sulfobacillus genomes reveals diverse carbon, sulfur, nitrogen, and hydrogen metabolisms.</title>
        <authorList>
            <person name="Justice N.B."/>
            <person name="Norman A."/>
            <person name="Brown C.T."/>
            <person name="Singh A."/>
            <person name="Thomas B.C."/>
            <person name="Banfield J.F."/>
        </authorList>
    </citation>
    <scope>NUCLEOTIDE SEQUENCE [LARGE SCALE GENOMIC DNA]</scope>
    <source>
        <strain evidence="2">AMDSBA1</strain>
    </source>
</reference>
<dbReference type="Proteomes" id="UP000242699">
    <property type="component" value="Unassembled WGS sequence"/>
</dbReference>
<evidence type="ECO:0000256" key="1">
    <source>
        <dbReference type="ARBA" id="ARBA00022679"/>
    </source>
</evidence>
<comment type="caution">
    <text evidence="2">The sequence shown here is derived from an EMBL/GenBank/DDBJ whole genome shotgun (WGS) entry which is preliminary data.</text>
</comment>
<name>A0A2T2X347_9FIRM</name>
<dbReference type="PANTHER" id="PTHR48207">
    <property type="entry name" value="SUCCINATE--HYDROXYMETHYLGLUTARATE COA-TRANSFERASE"/>
    <property type="match status" value="1"/>
</dbReference>
<dbReference type="Gene3D" id="3.30.1540.10">
    <property type="entry name" value="formyl-coa transferase, domain 3"/>
    <property type="match status" value="1"/>
</dbReference>
<evidence type="ECO:0008006" key="4">
    <source>
        <dbReference type="Google" id="ProtNLM"/>
    </source>
</evidence>
<sequence length="394" mass="43478">MMARPLEGIIVTSLEQAVAAPFATRQLADWGARVIKVERPQSGDFARHYDQTVGGLSSHFVWINRGKESITLDLQSHEGRAILEKLLEHSDVLVQNLRPGSMEKWGMNSETLRTRFPRLICCNISGYGSDGPYRERKAYDLLIQAESGLLSITGTGETPVKVGVSIADIAAGMYALSGILMAVLNRERTHEGTVIEISMLEALAEWMGYPLNFGHFSGQAPPRTAAHHATIAPYGPYRVAQGREVFLGVQNEREWVAFCDKVIQKRELAKDARFANNTLRVSNRAALNQEIDEALSSLTMEQALARLEKAGIAYATLNTVEDLWAHPQLQARNRWRTVSTEGGPIEALMPPINFWGIDPVMGSVPALGEQTEAILTELGYSQNAIRTLRTQGVV</sequence>
<dbReference type="Pfam" id="PF02515">
    <property type="entry name" value="CoA_transf_3"/>
    <property type="match status" value="1"/>
</dbReference>
<dbReference type="Gene3D" id="3.40.50.10540">
    <property type="entry name" value="Crotonobetainyl-coa:carnitine coa-transferase, domain 1"/>
    <property type="match status" value="1"/>
</dbReference>
<protein>
    <recommendedName>
        <fullName evidence="4">Carnitine dehydratase</fullName>
    </recommendedName>
</protein>
<keyword evidence="1" id="KW-0808">Transferase</keyword>
<dbReference type="InterPro" id="IPR044855">
    <property type="entry name" value="CoA-Trfase_III_dom3_sf"/>
</dbReference>
<dbReference type="InterPro" id="IPR003673">
    <property type="entry name" value="CoA-Trfase_fam_III"/>
</dbReference>
<dbReference type="GO" id="GO:0008410">
    <property type="term" value="F:CoA-transferase activity"/>
    <property type="evidence" value="ECO:0007669"/>
    <property type="project" value="TreeGrafter"/>
</dbReference>
<accession>A0A2T2X347</accession>
<dbReference type="SUPFAM" id="SSF89796">
    <property type="entry name" value="CoA-transferase family III (CaiB/BaiF)"/>
    <property type="match status" value="1"/>
</dbReference>
<dbReference type="PANTHER" id="PTHR48207:SF3">
    <property type="entry name" value="SUCCINATE--HYDROXYMETHYLGLUTARATE COA-TRANSFERASE"/>
    <property type="match status" value="1"/>
</dbReference>
<dbReference type="InterPro" id="IPR023606">
    <property type="entry name" value="CoA-Trfase_III_dom_1_sf"/>
</dbReference>
<proteinExistence type="predicted"/>
<organism evidence="2 3">
    <name type="scientific">Sulfobacillus benefaciens</name>
    <dbReference type="NCBI Taxonomy" id="453960"/>
    <lineage>
        <taxon>Bacteria</taxon>
        <taxon>Bacillati</taxon>
        <taxon>Bacillota</taxon>
        <taxon>Clostridia</taxon>
        <taxon>Eubacteriales</taxon>
        <taxon>Clostridiales Family XVII. Incertae Sedis</taxon>
        <taxon>Sulfobacillus</taxon>
    </lineage>
</organism>
<evidence type="ECO:0000313" key="3">
    <source>
        <dbReference type="Proteomes" id="UP000242699"/>
    </source>
</evidence>